<dbReference type="PANTHER" id="PTHR42734:SF5">
    <property type="entry name" value="IRON TRANSPORT SYSTEM ATP-BINDING PROTEIN HI_0361-RELATED"/>
    <property type="match status" value="1"/>
</dbReference>
<dbReference type="Proteomes" id="UP000561011">
    <property type="component" value="Unassembled WGS sequence"/>
</dbReference>
<gene>
    <name evidence="6" type="ORF">HZZ10_15185</name>
</gene>
<dbReference type="InterPro" id="IPR003593">
    <property type="entry name" value="AAA+_ATPase"/>
</dbReference>
<comment type="caution">
    <text evidence="6">The sequence shown here is derived from an EMBL/GenBank/DDBJ whole genome shotgun (WGS) entry which is preliminary data.</text>
</comment>
<protein>
    <submittedName>
        <fullName evidence="6">Metal ABC transporter ATP-binding protein</fullName>
    </submittedName>
</protein>
<keyword evidence="2" id="KW-0813">Transport</keyword>
<dbReference type="InterPro" id="IPR027417">
    <property type="entry name" value="P-loop_NTPase"/>
</dbReference>
<evidence type="ECO:0000313" key="6">
    <source>
        <dbReference type="EMBL" id="NYS94860.1"/>
    </source>
</evidence>
<proteinExistence type="inferred from homology"/>
<dbReference type="SMART" id="SM00382">
    <property type="entry name" value="AAA"/>
    <property type="match status" value="1"/>
</dbReference>
<organism evidence="6 7">
    <name type="scientific">Sanguibacter inulinus</name>
    <dbReference type="NCBI Taxonomy" id="60922"/>
    <lineage>
        <taxon>Bacteria</taxon>
        <taxon>Bacillati</taxon>
        <taxon>Actinomycetota</taxon>
        <taxon>Actinomycetes</taxon>
        <taxon>Micrococcales</taxon>
        <taxon>Sanguibacteraceae</taxon>
        <taxon>Sanguibacter</taxon>
    </lineage>
</organism>
<evidence type="ECO:0000256" key="2">
    <source>
        <dbReference type="ARBA" id="ARBA00022448"/>
    </source>
</evidence>
<evidence type="ECO:0000256" key="4">
    <source>
        <dbReference type="ARBA" id="ARBA00022840"/>
    </source>
</evidence>
<dbReference type="AlphaFoldDB" id="A0A853EWR5"/>
<keyword evidence="7" id="KW-1185">Reference proteome</keyword>
<dbReference type="RefSeq" id="WP_179914136.1">
    <property type="nucleotide sequence ID" value="NZ_JACBYE010000046.1"/>
</dbReference>
<dbReference type="InterPro" id="IPR050153">
    <property type="entry name" value="Metal_Ion_Import_ABC"/>
</dbReference>
<dbReference type="InterPro" id="IPR017871">
    <property type="entry name" value="ABC_transporter-like_CS"/>
</dbReference>
<dbReference type="PROSITE" id="PS00211">
    <property type="entry name" value="ABC_TRANSPORTER_1"/>
    <property type="match status" value="1"/>
</dbReference>
<dbReference type="PANTHER" id="PTHR42734">
    <property type="entry name" value="METAL TRANSPORT SYSTEM ATP-BINDING PROTEIN TM_0124-RELATED"/>
    <property type="match status" value="1"/>
</dbReference>
<dbReference type="Gene3D" id="3.40.50.300">
    <property type="entry name" value="P-loop containing nucleotide triphosphate hydrolases"/>
    <property type="match status" value="1"/>
</dbReference>
<dbReference type="EMBL" id="JACBYE010000046">
    <property type="protein sequence ID" value="NYS94860.1"/>
    <property type="molecule type" value="Genomic_DNA"/>
</dbReference>
<reference evidence="6 7" key="1">
    <citation type="submission" date="2020-07" db="EMBL/GenBank/DDBJ databases">
        <title>MOT database genomes.</title>
        <authorList>
            <person name="Joseph S."/>
            <person name="Aduse-Opoku J."/>
            <person name="Hashim A."/>
            <person name="Wade W."/>
            <person name="Curtis M."/>
        </authorList>
    </citation>
    <scope>NUCLEOTIDE SEQUENCE [LARGE SCALE GENOMIC DNA]</scope>
    <source>
        <strain evidence="6 7">DSM 100099</strain>
    </source>
</reference>
<evidence type="ECO:0000256" key="1">
    <source>
        <dbReference type="ARBA" id="ARBA00005417"/>
    </source>
</evidence>
<evidence type="ECO:0000313" key="7">
    <source>
        <dbReference type="Proteomes" id="UP000561011"/>
    </source>
</evidence>
<dbReference type="SUPFAM" id="SSF52540">
    <property type="entry name" value="P-loop containing nucleoside triphosphate hydrolases"/>
    <property type="match status" value="1"/>
</dbReference>
<dbReference type="GO" id="GO:0005524">
    <property type="term" value="F:ATP binding"/>
    <property type="evidence" value="ECO:0007669"/>
    <property type="project" value="UniProtKB-KW"/>
</dbReference>
<dbReference type="GO" id="GO:0016887">
    <property type="term" value="F:ATP hydrolysis activity"/>
    <property type="evidence" value="ECO:0007669"/>
    <property type="project" value="InterPro"/>
</dbReference>
<keyword evidence="4 6" id="KW-0067">ATP-binding</keyword>
<dbReference type="CDD" id="cd03235">
    <property type="entry name" value="ABC_Metallic_Cations"/>
    <property type="match status" value="1"/>
</dbReference>
<evidence type="ECO:0000259" key="5">
    <source>
        <dbReference type="PROSITE" id="PS50893"/>
    </source>
</evidence>
<dbReference type="PROSITE" id="PS50893">
    <property type="entry name" value="ABC_TRANSPORTER_2"/>
    <property type="match status" value="1"/>
</dbReference>
<sequence length="262" mass="27538">MSRADRAAVTWSTAADAVTVDDLSYTYPSSSGRGRAARPALDRASLTVRTGSITGLVGVNGAGKSTLFKALMGMIEPDTGHLSILGQAPQAARRAGLVGYVPQAEAIDDTFPLTVRDVVSTGRYGRLGTTRRLGRGDRLAVDAALEQVRLADLADRQIGRLSGGQRRRVFVARSLCQEAQVLLLDEPFAGVDRGSEALVVAVLRDLVARGGAVLLSTHDLVALPSLADHVVLVHHSVLASGTPDAVLTPENLARAFGGEDLR</sequence>
<feature type="domain" description="ABC transporter" evidence="5">
    <location>
        <begin position="18"/>
        <end position="260"/>
    </location>
</feature>
<name>A0A853EWR5_9MICO</name>
<accession>A0A853EWR5</accession>
<evidence type="ECO:0000256" key="3">
    <source>
        <dbReference type="ARBA" id="ARBA00022741"/>
    </source>
</evidence>
<comment type="similarity">
    <text evidence="1">Belongs to the ABC transporter superfamily.</text>
</comment>
<dbReference type="InterPro" id="IPR003439">
    <property type="entry name" value="ABC_transporter-like_ATP-bd"/>
</dbReference>
<dbReference type="Pfam" id="PF00005">
    <property type="entry name" value="ABC_tran"/>
    <property type="match status" value="1"/>
</dbReference>
<keyword evidence="3" id="KW-0547">Nucleotide-binding</keyword>